<dbReference type="Proteomes" id="UP000014978">
    <property type="component" value="Unassembled WGS sequence"/>
</dbReference>
<dbReference type="VEuPathDB" id="MicrosporidiaDB:SLOPH_287"/>
<dbReference type="GO" id="GO:0006298">
    <property type="term" value="P:mismatch repair"/>
    <property type="evidence" value="ECO:0007669"/>
    <property type="project" value="InterPro"/>
</dbReference>
<dbReference type="EMBL" id="ATCN01000205">
    <property type="protein sequence ID" value="EPR79544.1"/>
    <property type="molecule type" value="Genomic_DNA"/>
</dbReference>
<dbReference type="GO" id="GO:0140664">
    <property type="term" value="F:ATP-dependent DNA damage sensor activity"/>
    <property type="evidence" value="ECO:0007669"/>
    <property type="project" value="InterPro"/>
</dbReference>
<feature type="non-terminal residue" evidence="2">
    <location>
        <position position="1"/>
    </location>
</feature>
<dbReference type="InterPro" id="IPR038973">
    <property type="entry name" value="MutL/Mlh/Pms-like"/>
</dbReference>
<dbReference type="GO" id="GO:0016887">
    <property type="term" value="F:ATP hydrolysis activity"/>
    <property type="evidence" value="ECO:0007669"/>
    <property type="project" value="InterPro"/>
</dbReference>
<dbReference type="PANTHER" id="PTHR10073:SF12">
    <property type="entry name" value="DNA MISMATCH REPAIR PROTEIN MLH1"/>
    <property type="match status" value="1"/>
</dbReference>
<gene>
    <name evidence="2" type="ORF">SLOPH_287</name>
</gene>
<dbReference type="AlphaFoldDB" id="S7XKF8"/>
<dbReference type="InterPro" id="IPR014790">
    <property type="entry name" value="MutL_C"/>
</dbReference>
<feature type="domain" description="MutL C-terminal dimerisation" evidence="1">
    <location>
        <begin position="8"/>
        <end position="82"/>
    </location>
</feature>
<dbReference type="PANTHER" id="PTHR10073">
    <property type="entry name" value="DNA MISMATCH REPAIR PROTEIN MLH, PMS, MUTL"/>
    <property type="match status" value="1"/>
</dbReference>
<dbReference type="Gene3D" id="3.30.1540.20">
    <property type="entry name" value="MutL, C-terminal domain, dimerisation subdomain"/>
    <property type="match status" value="1"/>
</dbReference>
<evidence type="ECO:0000313" key="3">
    <source>
        <dbReference type="Proteomes" id="UP000014978"/>
    </source>
</evidence>
<accession>S7XKF8</accession>
<dbReference type="OrthoDB" id="10263226at2759"/>
<dbReference type="HOGENOM" id="CLU_2067125_0_0_1"/>
<protein>
    <submittedName>
        <fullName evidence="2">DNA mismatch repair protein MutL</fullName>
    </submittedName>
</protein>
<dbReference type="GO" id="GO:0032300">
    <property type="term" value="C:mismatch repair complex"/>
    <property type="evidence" value="ECO:0007669"/>
    <property type="project" value="InterPro"/>
</dbReference>
<dbReference type="GO" id="GO:0005524">
    <property type="term" value="F:ATP binding"/>
    <property type="evidence" value="ECO:0007669"/>
    <property type="project" value="InterPro"/>
</dbReference>
<dbReference type="OMA" id="DIYECRI"/>
<proteinExistence type="predicted"/>
<sequence length="119" mass="14239">RDIYECRIIGQFNNEFIILSNKEKIFIIDQHAIHERIRYEKITRIYIEENNNMYNIFKIDKIIDERNKSIACSNAIKFGDKLNLFQIKNLILGFKECKYPFKCIHGRPTVISVIIKDKL</sequence>
<dbReference type="STRING" id="1358809.S7XKF8"/>
<dbReference type="InParanoid" id="S7XKF8"/>
<name>S7XKF8_SPRLO</name>
<reference evidence="3" key="1">
    <citation type="journal article" date="2013" name="PLoS Genet.">
        <title>The genome of Spraguea lophii and the basis of host-microsporidian interactions.</title>
        <authorList>
            <person name="Campbell S.E."/>
            <person name="Williams T.A."/>
            <person name="Yousuf A."/>
            <person name="Soanes D.M."/>
            <person name="Paszkiewicz K.H."/>
            <person name="Williams B.A.P."/>
        </authorList>
    </citation>
    <scope>NUCLEOTIDE SEQUENCE [LARGE SCALE GENOMIC DNA]</scope>
    <source>
        <strain evidence="3">42_110</strain>
    </source>
</reference>
<keyword evidence="3" id="KW-1185">Reference proteome</keyword>
<evidence type="ECO:0000313" key="2">
    <source>
        <dbReference type="EMBL" id="EPR79544.1"/>
    </source>
</evidence>
<comment type="caution">
    <text evidence="2">The sequence shown here is derived from an EMBL/GenBank/DDBJ whole genome shotgun (WGS) entry which is preliminary data.</text>
</comment>
<dbReference type="InterPro" id="IPR042120">
    <property type="entry name" value="MutL_C_dimsub"/>
</dbReference>
<dbReference type="SUPFAM" id="SSF118116">
    <property type="entry name" value="DNA mismatch repair protein MutL"/>
    <property type="match status" value="1"/>
</dbReference>
<evidence type="ECO:0000259" key="1">
    <source>
        <dbReference type="SMART" id="SM00853"/>
    </source>
</evidence>
<dbReference type="Pfam" id="PF08676">
    <property type="entry name" value="MutL_C"/>
    <property type="match status" value="1"/>
</dbReference>
<organism evidence="2 3">
    <name type="scientific">Spraguea lophii (strain 42_110)</name>
    <name type="common">Microsporidian parasite</name>
    <dbReference type="NCBI Taxonomy" id="1358809"/>
    <lineage>
        <taxon>Eukaryota</taxon>
        <taxon>Fungi</taxon>
        <taxon>Fungi incertae sedis</taxon>
        <taxon>Microsporidia</taxon>
        <taxon>Spragueidae</taxon>
        <taxon>Spraguea</taxon>
    </lineage>
</organism>
<dbReference type="InterPro" id="IPR037198">
    <property type="entry name" value="MutL_C_sf"/>
</dbReference>
<dbReference type="SMART" id="SM00853">
    <property type="entry name" value="MutL_C"/>
    <property type="match status" value="1"/>
</dbReference>